<protein>
    <submittedName>
        <fullName evidence="2">Uncharacterized protein</fullName>
    </submittedName>
</protein>
<name>A0A0R1JPH0_9LACO</name>
<sequence>MMNQALIYLPLVFLVLAALLLGFFALVLRDALHNRPSADTSRSLRGLAKVRHYGRIQWAVSQVDAHYEALLRQWFGAGTIAGLALVGAVGAAIPELSGWGGVTFTWWWLILAICASCVAILGWQKLQQAQFAALDHLRLTDAKQFKQLTVAIDHRWLGQLLSTSKYLFGALGLFFLAIVSHMLISYLGY</sequence>
<dbReference type="Proteomes" id="UP000051804">
    <property type="component" value="Unassembled WGS sequence"/>
</dbReference>
<dbReference type="STRING" id="1291734.FD02_GL001191"/>
<organism evidence="2 3">
    <name type="scientific">Lacticaseibacillus nasuensis JCM 17158</name>
    <dbReference type="NCBI Taxonomy" id="1291734"/>
    <lineage>
        <taxon>Bacteria</taxon>
        <taxon>Bacillati</taxon>
        <taxon>Bacillota</taxon>
        <taxon>Bacilli</taxon>
        <taxon>Lactobacillales</taxon>
        <taxon>Lactobacillaceae</taxon>
        <taxon>Lacticaseibacillus</taxon>
    </lineage>
</organism>
<keyword evidence="1" id="KW-1133">Transmembrane helix</keyword>
<keyword evidence="1" id="KW-0812">Transmembrane</keyword>
<dbReference type="PATRIC" id="fig|1291734.4.peg.1222"/>
<feature type="transmembrane region" description="Helical" evidence="1">
    <location>
        <begin position="6"/>
        <end position="28"/>
    </location>
</feature>
<keyword evidence="1" id="KW-0472">Membrane</keyword>
<evidence type="ECO:0000313" key="2">
    <source>
        <dbReference type="EMBL" id="KRK73333.1"/>
    </source>
</evidence>
<evidence type="ECO:0000256" key="1">
    <source>
        <dbReference type="SAM" id="Phobius"/>
    </source>
</evidence>
<gene>
    <name evidence="2" type="ORF">FD02_GL001191</name>
</gene>
<comment type="caution">
    <text evidence="2">The sequence shown here is derived from an EMBL/GenBank/DDBJ whole genome shotgun (WGS) entry which is preliminary data.</text>
</comment>
<reference evidence="2 3" key="1">
    <citation type="journal article" date="2015" name="Genome Announc.">
        <title>Expanding the biotechnology potential of lactobacilli through comparative genomics of 213 strains and associated genera.</title>
        <authorList>
            <person name="Sun Z."/>
            <person name="Harris H.M."/>
            <person name="McCann A."/>
            <person name="Guo C."/>
            <person name="Argimon S."/>
            <person name="Zhang W."/>
            <person name="Yang X."/>
            <person name="Jeffery I.B."/>
            <person name="Cooney J.C."/>
            <person name="Kagawa T.F."/>
            <person name="Liu W."/>
            <person name="Song Y."/>
            <person name="Salvetti E."/>
            <person name="Wrobel A."/>
            <person name="Rasinkangas P."/>
            <person name="Parkhill J."/>
            <person name="Rea M.C."/>
            <person name="O'Sullivan O."/>
            <person name="Ritari J."/>
            <person name="Douillard F.P."/>
            <person name="Paul Ross R."/>
            <person name="Yang R."/>
            <person name="Briner A.E."/>
            <person name="Felis G.E."/>
            <person name="de Vos W.M."/>
            <person name="Barrangou R."/>
            <person name="Klaenhammer T.R."/>
            <person name="Caufield P.W."/>
            <person name="Cui Y."/>
            <person name="Zhang H."/>
            <person name="O'Toole P.W."/>
        </authorList>
    </citation>
    <scope>NUCLEOTIDE SEQUENCE [LARGE SCALE GENOMIC DNA]</scope>
    <source>
        <strain evidence="2 3">JCM 17158</strain>
    </source>
</reference>
<dbReference type="AlphaFoldDB" id="A0A0R1JPH0"/>
<proteinExistence type="predicted"/>
<feature type="transmembrane region" description="Helical" evidence="1">
    <location>
        <begin position="166"/>
        <end position="187"/>
    </location>
</feature>
<accession>A0A0R1JPH0</accession>
<feature type="transmembrane region" description="Helical" evidence="1">
    <location>
        <begin position="105"/>
        <end position="123"/>
    </location>
</feature>
<evidence type="ECO:0000313" key="3">
    <source>
        <dbReference type="Proteomes" id="UP000051804"/>
    </source>
</evidence>
<dbReference type="EMBL" id="AZDJ01000013">
    <property type="protein sequence ID" value="KRK73333.1"/>
    <property type="molecule type" value="Genomic_DNA"/>
</dbReference>
<feature type="transmembrane region" description="Helical" evidence="1">
    <location>
        <begin position="74"/>
        <end position="93"/>
    </location>
</feature>
<keyword evidence="3" id="KW-1185">Reference proteome</keyword>